<comment type="caution">
    <text evidence="10">The sequence shown here is derived from an EMBL/GenBank/DDBJ whole genome shotgun (WGS) entry which is preliminary data.</text>
</comment>
<dbReference type="SUPFAM" id="SSF46689">
    <property type="entry name" value="Homeodomain-like"/>
    <property type="match status" value="1"/>
</dbReference>
<feature type="compositionally biased region" description="Polar residues" evidence="7">
    <location>
        <begin position="1"/>
        <end position="23"/>
    </location>
</feature>
<dbReference type="Pfam" id="PF00249">
    <property type="entry name" value="Myb_DNA-binding"/>
    <property type="match status" value="1"/>
</dbReference>
<evidence type="ECO:0000256" key="7">
    <source>
        <dbReference type="SAM" id="MobiDB-lite"/>
    </source>
</evidence>
<gene>
    <name evidence="10" type="primary">gb23962</name>
    <name evidence="10" type="ORF">PR202_gb23962</name>
</gene>
<dbReference type="InterPro" id="IPR017930">
    <property type="entry name" value="Myb_dom"/>
</dbReference>
<evidence type="ECO:0000256" key="3">
    <source>
        <dbReference type="ARBA" id="ARBA00023015"/>
    </source>
</evidence>
<name>A0AAV5FKF2_ELECO</name>
<dbReference type="PROSITE" id="PS51294">
    <property type="entry name" value="HTH_MYB"/>
    <property type="match status" value="1"/>
</dbReference>
<evidence type="ECO:0000256" key="6">
    <source>
        <dbReference type="ARBA" id="ARBA00023242"/>
    </source>
</evidence>
<keyword evidence="5" id="KW-0804">Transcription</keyword>
<keyword evidence="6" id="KW-0539">Nucleus</keyword>
<dbReference type="PANTHER" id="PTHR45675:SF49">
    <property type="entry name" value="MYB TRANSCRIPTION FACTOR"/>
    <property type="match status" value="1"/>
</dbReference>
<dbReference type="CDD" id="cd00167">
    <property type="entry name" value="SANT"/>
    <property type="match status" value="1"/>
</dbReference>
<feature type="domain" description="HTH myb-type" evidence="9">
    <location>
        <begin position="44"/>
        <end position="112"/>
    </location>
</feature>
<keyword evidence="11" id="KW-1185">Reference proteome</keyword>
<dbReference type="GO" id="GO:0003700">
    <property type="term" value="F:DNA-binding transcription factor activity"/>
    <property type="evidence" value="ECO:0007669"/>
    <property type="project" value="InterPro"/>
</dbReference>
<reference evidence="10" key="1">
    <citation type="journal article" date="2018" name="DNA Res.">
        <title>Multiple hybrid de novo genome assembly of finger millet, an orphan allotetraploid crop.</title>
        <authorList>
            <person name="Hatakeyama M."/>
            <person name="Aluri S."/>
            <person name="Balachadran M.T."/>
            <person name="Sivarajan S.R."/>
            <person name="Patrignani A."/>
            <person name="Gruter S."/>
            <person name="Poveda L."/>
            <person name="Shimizu-Inatsugi R."/>
            <person name="Baeten J."/>
            <person name="Francoijs K.J."/>
            <person name="Nataraja K.N."/>
            <person name="Reddy Y.A.N."/>
            <person name="Phadnis S."/>
            <person name="Ravikumar R.L."/>
            <person name="Schlapbach R."/>
            <person name="Sreeman S.M."/>
            <person name="Shimizu K.K."/>
        </authorList>
    </citation>
    <scope>NUCLEOTIDE SEQUENCE</scope>
</reference>
<evidence type="ECO:0000259" key="9">
    <source>
        <dbReference type="PROSITE" id="PS51294"/>
    </source>
</evidence>
<accession>A0AAV5FKF2</accession>
<dbReference type="Gene3D" id="1.10.10.60">
    <property type="entry name" value="Homeodomain-like"/>
    <property type="match status" value="1"/>
</dbReference>
<evidence type="ECO:0000313" key="10">
    <source>
        <dbReference type="EMBL" id="GJN35213.1"/>
    </source>
</evidence>
<dbReference type="AlphaFoldDB" id="A0AAV5FKF2"/>
<keyword evidence="4" id="KW-0238">DNA-binding</keyword>
<dbReference type="InterPro" id="IPR001005">
    <property type="entry name" value="SANT/Myb"/>
</dbReference>
<dbReference type="GO" id="GO:0043565">
    <property type="term" value="F:sequence-specific DNA binding"/>
    <property type="evidence" value="ECO:0007669"/>
    <property type="project" value="InterPro"/>
</dbReference>
<keyword evidence="2" id="KW-0677">Repeat</keyword>
<feature type="domain" description="Myb-like" evidence="8">
    <location>
        <begin position="44"/>
        <end position="108"/>
    </location>
</feature>
<dbReference type="InterPro" id="IPR009057">
    <property type="entry name" value="Homeodomain-like_sf"/>
</dbReference>
<sequence>MALSSKSSRSGTPAATTDATARSSPVDGDHHNDNGAAAQDAAERLELRRGPWTVDEDLALVNYITDHGEGRWNSLAQAAGTYLSWSKIAQHLPGRTDNEIKNYWRTRVQKHAKQLNCDANSKRFKDAMRYLWMPHLLDVDHHRRLQDGGYYAAAALSGMGVTSSSSADSLATTTSESYDAFPAAKKWEASYVDGGLYANVRAGEMLVNDGGGDWAQEMMSHQGQAWPEQQKAQVVMNNGGQFEDAELSGWVQSFSEGVNKNFWTLEDIWKMQ</sequence>
<evidence type="ECO:0000256" key="5">
    <source>
        <dbReference type="ARBA" id="ARBA00023163"/>
    </source>
</evidence>
<proteinExistence type="predicted"/>
<feature type="region of interest" description="Disordered" evidence="7">
    <location>
        <begin position="1"/>
        <end position="37"/>
    </location>
</feature>
<comment type="subcellular location">
    <subcellularLocation>
        <location evidence="1">Nucleus</location>
    </subcellularLocation>
</comment>
<reference evidence="10" key="2">
    <citation type="submission" date="2021-12" db="EMBL/GenBank/DDBJ databases">
        <title>Resequencing data analysis of finger millet.</title>
        <authorList>
            <person name="Hatakeyama M."/>
            <person name="Aluri S."/>
            <person name="Balachadran M.T."/>
            <person name="Sivarajan S.R."/>
            <person name="Poveda L."/>
            <person name="Shimizu-Inatsugi R."/>
            <person name="Schlapbach R."/>
            <person name="Sreeman S.M."/>
            <person name="Shimizu K.K."/>
        </authorList>
    </citation>
    <scope>NUCLEOTIDE SEQUENCE</scope>
</reference>
<organism evidence="10 11">
    <name type="scientific">Eleusine coracana subsp. coracana</name>
    <dbReference type="NCBI Taxonomy" id="191504"/>
    <lineage>
        <taxon>Eukaryota</taxon>
        <taxon>Viridiplantae</taxon>
        <taxon>Streptophyta</taxon>
        <taxon>Embryophyta</taxon>
        <taxon>Tracheophyta</taxon>
        <taxon>Spermatophyta</taxon>
        <taxon>Magnoliopsida</taxon>
        <taxon>Liliopsida</taxon>
        <taxon>Poales</taxon>
        <taxon>Poaceae</taxon>
        <taxon>PACMAD clade</taxon>
        <taxon>Chloridoideae</taxon>
        <taxon>Cynodonteae</taxon>
        <taxon>Eleusininae</taxon>
        <taxon>Eleusine</taxon>
    </lineage>
</organism>
<dbReference type="SMART" id="SM00717">
    <property type="entry name" value="SANT"/>
    <property type="match status" value="1"/>
</dbReference>
<dbReference type="Proteomes" id="UP001054889">
    <property type="component" value="Unassembled WGS sequence"/>
</dbReference>
<evidence type="ECO:0000256" key="1">
    <source>
        <dbReference type="ARBA" id="ARBA00004123"/>
    </source>
</evidence>
<dbReference type="EMBL" id="BQKI01000088">
    <property type="protein sequence ID" value="GJN35213.1"/>
    <property type="molecule type" value="Genomic_DNA"/>
</dbReference>
<dbReference type="PROSITE" id="PS50090">
    <property type="entry name" value="MYB_LIKE"/>
    <property type="match status" value="1"/>
</dbReference>
<dbReference type="GO" id="GO:0005634">
    <property type="term" value="C:nucleus"/>
    <property type="evidence" value="ECO:0007669"/>
    <property type="project" value="UniProtKB-SubCell"/>
</dbReference>
<evidence type="ECO:0000256" key="2">
    <source>
        <dbReference type="ARBA" id="ARBA00022737"/>
    </source>
</evidence>
<evidence type="ECO:0000256" key="4">
    <source>
        <dbReference type="ARBA" id="ARBA00023125"/>
    </source>
</evidence>
<dbReference type="PANTHER" id="PTHR45675">
    <property type="entry name" value="MYB TRANSCRIPTION FACTOR-RELATED-RELATED"/>
    <property type="match status" value="1"/>
</dbReference>
<protein>
    <submittedName>
        <fullName evidence="10">Uncharacterized protein</fullName>
    </submittedName>
</protein>
<evidence type="ECO:0000313" key="11">
    <source>
        <dbReference type="Proteomes" id="UP001054889"/>
    </source>
</evidence>
<keyword evidence="3" id="KW-0805">Transcription regulation</keyword>
<evidence type="ECO:0000259" key="8">
    <source>
        <dbReference type="PROSITE" id="PS50090"/>
    </source>
</evidence>
<dbReference type="InterPro" id="IPR044676">
    <property type="entry name" value="EOBI/EOBII-like_plant"/>
</dbReference>